<dbReference type="FunFam" id="3.40.50.1000:FF:000126">
    <property type="entry name" value="Cytosolic purine 5-nucleotidase"/>
    <property type="match status" value="1"/>
</dbReference>
<accession>A0A0U9HLT3</accession>
<dbReference type="PANTHER" id="PTHR12103:SF12">
    <property type="entry name" value="FI20020P1"/>
    <property type="match status" value="1"/>
</dbReference>
<feature type="region of interest" description="Disordered" evidence="5">
    <location>
        <begin position="65"/>
        <end position="99"/>
    </location>
</feature>
<protein>
    <submittedName>
        <fullName evidence="6">Haloacid dehalogenase-like hydrolase superfamily hydrolase</fullName>
    </submittedName>
</protein>
<dbReference type="Pfam" id="PF05761">
    <property type="entry name" value="5_nucleotid"/>
    <property type="match status" value="1"/>
</dbReference>
<name>A0A0U9HLT3_KLENI</name>
<proteinExistence type="inferred from homology"/>
<keyword evidence="7" id="KW-1185">Reference proteome</keyword>
<dbReference type="Gene3D" id="3.40.50.1000">
    <property type="entry name" value="HAD superfamily/HAD-like"/>
    <property type="match status" value="1"/>
</dbReference>
<dbReference type="NCBIfam" id="TIGR02244">
    <property type="entry name" value="HAD-IG-Ncltidse"/>
    <property type="match status" value="1"/>
</dbReference>
<gene>
    <name evidence="6" type="ORF">KFL_000010490</name>
</gene>
<dbReference type="CDD" id="cd07522">
    <property type="entry name" value="HAD_cN-II"/>
    <property type="match status" value="1"/>
</dbReference>
<feature type="compositionally biased region" description="Low complexity" evidence="5">
    <location>
        <begin position="65"/>
        <end position="77"/>
    </location>
</feature>
<dbReference type="GO" id="GO:0008253">
    <property type="term" value="F:5'-nucleotidase activity"/>
    <property type="evidence" value="ECO:0000318"/>
    <property type="project" value="GO_Central"/>
</dbReference>
<dbReference type="InterPro" id="IPR023214">
    <property type="entry name" value="HAD_sf"/>
</dbReference>
<dbReference type="OrthoDB" id="8062037at2759"/>
<evidence type="ECO:0000256" key="3">
    <source>
        <dbReference type="ARBA" id="ARBA00022801"/>
    </source>
</evidence>
<reference evidence="6 7" key="1">
    <citation type="journal article" date="2014" name="Nat. Commun.">
        <title>Klebsormidium flaccidum genome reveals primary factors for plant terrestrial adaptation.</title>
        <authorList>
            <person name="Hori K."/>
            <person name="Maruyama F."/>
            <person name="Fujisawa T."/>
            <person name="Togashi T."/>
            <person name="Yamamoto N."/>
            <person name="Seo M."/>
            <person name="Sato S."/>
            <person name="Yamada T."/>
            <person name="Mori H."/>
            <person name="Tajima N."/>
            <person name="Moriyama T."/>
            <person name="Ikeuchi M."/>
            <person name="Watanabe M."/>
            <person name="Wada H."/>
            <person name="Kobayashi K."/>
            <person name="Saito M."/>
            <person name="Masuda T."/>
            <person name="Sasaki-Sekimoto Y."/>
            <person name="Mashiguchi K."/>
            <person name="Awai K."/>
            <person name="Shimojima M."/>
            <person name="Masuda S."/>
            <person name="Iwai M."/>
            <person name="Nobusawa T."/>
            <person name="Narise T."/>
            <person name="Kondo S."/>
            <person name="Saito H."/>
            <person name="Sato R."/>
            <person name="Murakawa M."/>
            <person name="Ihara Y."/>
            <person name="Oshima-Yamada Y."/>
            <person name="Ohtaka K."/>
            <person name="Satoh M."/>
            <person name="Sonobe K."/>
            <person name="Ishii M."/>
            <person name="Ohtani R."/>
            <person name="Kanamori-Sato M."/>
            <person name="Honoki R."/>
            <person name="Miyazaki D."/>
            <person name="Mochizuki H."/>
            <person name="Umetsu J."/>
            <person name="Higashi K."/>
            <person name="Shibata D."/>
            <person name="Kamiya Y."/>
            <person name="Sato N."/>
            <person name="Nakamura Y."/>
            <person name="Tabata S."/>
            <person name="Ida S."/>
            <person name="Kurokawa K."/>
            <person name="Ohta H."/>
        </authorList>
    </citation>
    <scope>NUCLEOTIDE SEQUENCE [LARGE SCALE GENOMIC DNA]</scope>
    <source>
        <strain evidence="6 7">NIES-2285</strain>
    </source>
</reference>
<dbReference type="AlphaFoldDB" id="A0A0U9HLT3"/>
<dbReference type="InterPro" id="IPR008380">
    <property type="entry name" value="HAD-SF_hydro_IG_5-nucl"/>
</dbReference>
<dbReference type="PANTHER" id="PTHR12103">
    <property type="entry name" value="5'-NUCLEOTIDASE DOMAIN-CONTAINING"/>
    <property type="match status" value="1"/>
</dbReference>
<dbReference type="InterPro" id="IPR036412">
    <property type="entry name" value="HAD-like_sf"/>
</dbReference>
<organism evidence="6 7">
    <name type="scientific">Klebsormidium nitens</name>
    <name type="common">Green alga</name>
    <name type="synonym">Ulothrix nitens</name>
    <dbReference type="NCBI Taxonomy" id="105231"/>
    <lineage>
        <taxon>Eukaryota</taxon>
        <taxon>Viridiplantae</taxon>
        <taxon>Streptophyta</taxon>
        <taxon>Klebsormidiophyceae</taxon>
        <taxon>Klebsormidiales</taxon>
        <taxon>Klebsormidiaceae</taxon>
        <taxon>Klebsormidium</taxon>
    </lineage>
</organism>
<dbReference type="SUPFAM" id="SSF56784">
    <property type="entry name" value="HAD-like"/>
    <property type="match status" value="1"/>
</dbReference>
<evidence type="ECO:0000313" key="6">
    <source>
        <dbReference type="EMBL" id="GAQ77600.1"/>
    </source>
</evidence>
<evidence type="ECO:0000256" key="1">
    <source>
        <dbReference type="ARBA" id="ARBA00009589"/>
    </source>
</evidence>
<evidence type="ECO:0000256" key="4">
    <source>
        <dbReference type="ARBA" id="ARBA00022842"/>
    </source>
</evidence>
<feature type="region of interest" description="Disordered" evidence="5">
    <location>
        <begin position="1"/>
        <end position="45"/>
    </location>
</feature>
<keyword evidence="3 6" id="KW-0378">Hydrolase</keyword>
<comment type="similarity">
    <text evidence="1">Belongs to the 5'(3')-deoxyribonucleotidase family.</text>
</comment>
<dbReference type="EMBL" id="DF236950">
    <property type="protein sequence ID" value="GAQ77600.1"/>
    <property type="molecule type" value="Genomic_DNA"/>
</dbReference>
<evidence type="ECO:0000256" key="5">
    <source>
        <dbReference type="SAM" id="MobiDB-lite"/>
    </source>
</evidence>
<dbReference type="STRING" id="105231.A0A0U9HLT3"/>
<keyword evidence="2" id="KW-0479">Metal-binding</keyword>
<dbReference type="OMA" id="LWARGNR"/>
<dbReference type="Proteomes" id="UP000054558">
    <property type="component" value="Unassembled WGS sequence"/>
</dbReference>
<evidence type="ECO:0000256" key="2">
    <source>
        <dbReference type="ARBA" id="ARBA00022723"/>
    </source>
</evidence>
<feature type="compositionally biased region" description="Basic and acidic residues" evidence="5">
    <location>
        <begin position="24"/>
        <end position="45"/>
    </location>
</feature>
<dbReference type="GO" id="GO:0046872">
    <property type="term" value="F:metal ion binding"/>
    <property type="evidence" value="ECO:0007669"/>
    <property type="project" value="UniProtKB-KW"/>
</dbReference>
<sequence length="595" mass="67827">MEQPGGLGPGINSRDRTGGLVGDEAAHPLHPGRERFEHAASEEVSELSDRVALEDLILHDVEAAEASGENSSASSHSQKGEQLEAGAKSGPAWGGGYSQGRQSTGAVLEGLRQLRDAFEAAQAVQGLPLSSTPLMNPSAIYPNRSLRLDQISVYGFDYDYTIAHYTEHLQPLIYNLAVHHLVKEFRYPRDILSFRYDEKFPIRGLYYDKRRGYLLKLDFFHAVEPGAAYFGRRALSRQEIEEAYGRQAIPSDYMHNLVSLMDLFCLSEACLISDVIQHFVSSRIEFDPMYVYEDVKKSIDYVHRSALMHRAILEKPSQFLLKQPGVIQQLKRLKASGKKLFILTNSPFFFVDGGMRYLFQDDGQDGQSWRQLFDVVIALADKPNWYTSERPFRFYNDKKDSLTWRTVRDFKPGSVYYHGCLKDFLTISGWKGSDVLYFGDHLYSDLRGPTRAGWRTAAIIRELEHDIDTQNRPQYRFQQAKYHALQELLGRFHGFPATGRTPADAEFLKQLQLARREAKAAMKTMFSAYFGSAFLTHAAKESAFAYNVQRYADVYTSKLENFLQYPLDSWLFAPHDVKILPHHIKIEPSSLLPEQ</sequence>
<keyword evidence="4" id="KW-0460">Magnesium</keyword>
<evidence type="ECO:0000313" key="7">
    <source>
        <dbReference type="Proteomes" id="UP000054558"/>
    </source>
</evidence>